<dbReference type="SUPFAM" id="SSF53335">
    <property type="entry name" value="S-adenosyl-L-methionine-dependent methyltransferases"/>
    <property type="match status" value="1"/>
</dbReference>
<proteinExistence type="predicted"/>
<dbReference type="Gene3D" id="3.40.50.150">
    <property type="entry name" value="Vaccinia Virus protein VP39"/>
    <property type="match status" value="1"/>
</dbReference>
<dbReference type="GO" id="GO:0008168">
    <property type="term" value="F:methyltransferase activity"/>
    <property type="evidence" value="ECO:0007669"/>
    <property type="project" value="UniProtKB-KW"/>
</dbReference>
<name>A0A6B0Y330_9RHOB</name>
<reference evidence="1" key="1">
    <citation type="submission" date="2019-09" db="EMBL/GenBank/DDBJ databases">
        <title>Characterisation of the sponge microbiome using genome-centric metagenomics.</title>
        <authorList>
            <person name="Engelberts J.P."/>
            <person name="Robbins S.J."/>
            <person name="De Goeij J.M."/>
            <person name="Aranda M."/>
            <person name="Bell S.C."/>
            <person name="Webster N.S."/>
        </authorList>
    </citation>
    <scope>NUCLEOTIDE SEQUENCE</scope>
    <source>
        <strain evidence="1">SB0664_bin_43</strain>
    </source>
</reference>
<keyword evidence="1" id="KW-0808">Transferase</keyword>
<organism evidence="1">
    <name type="scientific">Boseongicola sp. SB0664_bin_43</name>
    <dbReference type="NCBI Taxonomy" id="2604844"/>
    <lineage>
        <taxon>Bacteria</taxon>
        <taxon>Pseudomonadati</taxon>
        <taxon>Pseudomonadota</taxon>
        <taxon>Alphaproteobacteria</taxon>
        <taxon>Rhodobacterales</taxon>
        <taxon>Paracoccaceae</taxon>
        <taxon>Boseongicola</taxon>
    </lineage>
</organism>
<accession>A0A6B0Y330</accession>
<sequence length="226" mass="26027">MSLDMPTTQGVRYAPISSVWEGSDGDLLEEMLRFYPSIPAEPILDATYNAGRFWRGSDRQVASMDIDPKYAPMIVADNRDMVGVEDESFNTVVYDPPHVGPQGRDKSCKRFDVDFGATMACGASENWTLSYLYPPFLKEAKRVLKPEGLLLAKITDMVNNHRSRWAHRDFMCMAEDAGFTVCDMIVKIRRGPMVSDRWRTAHHARKRHCFWFICRNSHRCERLPRE</sequence>
<comment type="caution">
    <text evidence="1">The sequence shown here is derived from an EMBL/GenBank/DDBJ whole genome shotgun (WGS) entry which is preliminary data.</text>
</comment>
<dbReference type="InterPro" id="IPR029063">
    <property type="entry name" value="SAM-dependent_MTases_sf"/>
</dbReference>
<dbReference type="GO" id="GO:0032259">
    <property type="term" value="P:methylation"/>
    <property type="evidence" value="ECO:0007669"/>
    <property type="project" value="UniProtKB-KW"/>
</dbReference>
<keyword evidence="1" id="KW-0489">Methyltransferase</keyword>
<dbReference type="EMBL" id="VXRY01000415">
    <property type="protein sequence ID" value="MXY34452.1"/>
    <property type="molecule type" value="Genomic_DNA"/>
</dbReference>
<evidence type="ECO:0000313" key="1">
    <source>
        <dbReference type="EMBL" id="MXY34452.1"/>
    </source>
</evidence>
<gene>
    <name evidence="1" type="ORF">F4Y60_10295</name>
</gene>
<dbReference type="AlphaFoldDB" id="A0A6B0Y330"/>
<protein>
    <submittedName>
        <fullName evidence="1">Site-specific DNA-methyltransferase</fullName>
    </submittedName>
</protein>